<dbReference type="InterPro" id="IPR036249">
    <property type="entry name" value="Thioredoxin-like_sf"/>
</dbReference>
<evidence type="ECO:0000313" key="3">
    <source>
        <dbReference type="EMBL" id="GGQ16417.1"/>
    </source>
</evidence>
<comment type="caution">
    <text evidence="3">The sequence shown here is derived from an EMBL/GenBank/DDBJ whole genome shotgun (WGS) entry which is preliminary data.</text>
</comment>
<sequence>MKKWLNLINVLMAMLAVQFAALPLMAQPSGEPALAELPYYGSAEFTPHWFKSDSPELADFHQIPAFSFMNQQGAFVTQDTVKDKIYVASFFFTRCPGICPRMKSQLSKVQSEFMDDDDIMIVSHSIQPGNDTVEVLQQYAQKNHIDAAKWQLVTGERDQIYALAKNAYFANEDLGEYVSKEDFLHTENLVLVDKNRHIRGIYNGLNNTSVANLITDIKRLMSE</sequence>
<dbReference type="Proteomes" id="UP000619118">
    <property type="component" value="Unassembled WGS sequence"/>
</dbReference>
<comment type="similarity">
    <text evidence="1">Belongs to the SCO1/2 family.</text>
</comment>
<feature type="chain" id="PRO_5046026349" evidence="2">
    <location>
        <begin position="27"/>
        <end position="223"/>
    </location>
</feature>
<proteinExistence type="inferred from homology"/>
<dbReference type="Pfam" id="PF02630">
    <property type="entry name" value="SCO1-SenC"/>
    <property type="match status" value="1"/>
</dbReference>
<dbReference type="RefSeq" id="WP_160053393.1">
    <property type="nucleotide sequence ID" value="NZ_BMQX01000009.1"/>
</dbReference>
<evidence type="ECO:0000256" key="1">
    <source>
        <dbReference type="ARBA" id="ARBA00010996"/>
    </source>
</evidence>
<feature type="signal peptide" evidence="2">
    <location>
        <begin position="1"/>
        <end position="26"/>
    </location>
</feature>
<keyword evidence="4" id="KW-1185">Reference proteome</keyword>
<dbReference type="Gene3D" id="3.40.30.10">
    <property type="entry name" value="Glutaredoxin"/>
    <property type="match status" value="1"/>
</dbReference>
<organism evidence="3 4">
    <name type="scientific">Shewanella litoralis</name>
    <dbReference type="NCBI Taxonomy" id="2282700"/>
    <lineage>
        <taxon>Bacteria</taxon>
        <taxon>Pseudomonadati</taxon>
        <taxon>Pseudomonadota</taxon>
        <taxon>Gammaproteobacteria</taxon>
        <taxon>Alteromonadales</taxon>
        <taxon>Shewanellaceae</taxon>
        <taxon>Shewanella</taxon>
    </lineage>
</organism>
<dbReference type="SUPFAM" id="SSF52833">
    <property type="entry name" value="Thioredoxin-like"/>
    <property type="match status" value="1"/>
</dbReference>
<dbReference type="PANTHER" id="PTHR12151:SF25">
    <property type="entry name" value="LINALOOL DEHYDRATASE_ISOMERASE DOMAIN-CONTAINING PROTEIN"/>
    <property type="match status" value="1"/>
</dbReference>
<dbReference type="InterPro" id="IPR003782">
    <property type="entry name" value="SCO1/SenC"/>
</dbReference>
<dbReference type="CDD" id="cd02968">
    <property type="entry name" value="SCO"/>
    <property type="match status" value="1"/>
</dbReference>
<gene>
    <name evidence="3" type="ORF">GCM10009411_16040</name>
</gene>
<evidence type="ECO:0000256" key="2">
    <source>
        <dbReference type="SAM" id="SignalP"/>
    </source>
</evidence>
<reference evidence="4" key="1">
    <citation type="journal article" date="2019" name="Int. J. Syst. Evol. Microbiol.">
        <title>The Global Catalogue of Microorganisms (GCM) 10K type strain sequencing project: providing services to taxonomists for standard genome sequencing and annotation.</title>
        <authorList>
            <consortium name="The Broad Institute Genomics Platform"/>
            <consortium name="The Broad Institute Genome Sequencing Center for Infectious Disease"/>
            <person name="Wu L."/>
            <person name="Ma J."/>
        </authorList>
    </citation>
    <scope>NUCLEOTIDE SEQUENCE [LARGE SCALE GENOMIC DNA]</scope>
    <source>
        <strain evidence="4">JCM 32306</strain>
    </source>
</reference>
<evidence type="ECO:0000313" key="4">
    <source>
        <dbReference type="Proteomes" id="UP000619118"/>
    </source>
</evidence>
<keyword evidence="2" id="KW-0732">Signal</keyword>
<dbReference type="PANTHER" id="PTHR12151">
    <property type="entry name" value="ELECTRON TRANSPORT PROTIN SCO1/SENC FAMILY MEMBER"/>
    <property type="match status" value="1"/>
</dbReference>
<accession>A0ABQ2R6K8</accession>
<protein>
    <submittedName>
        <fullName evidence="3">Photosynthetic protein synthase II</fullName>
    </submittedName>
</protein>
<name>A0ABQ2R6K8_9GAMM</name>
<dbReference type="EMBL" id="BMQX01000009">
    <property type="protein sequence ID" value="GGQ16417.1"/>
    <property type="molecule type" value="Genomic_DNA"/>
</dbReference>